<dbReference type="Pfam" id="PF00106">
    <property type="entry name" value="adh_short"/>
    <property type="match status" value="1"/>
</dbReference>
<dbReference type="PRINTS" id="PR00081">
    <property type="entry name" value="GDHRDH"/>
</dbReference>
<evidence type="ECO:0000256" key="2">
    <source>
        <dbReference type="ARBA" id="ARBA00023002"/>
    </source>
</evidence>
<keyword evidence="2" id="KW-0560">Oxidoreductase</keyword>
<dbReference type="InterPro" id="IPR057326">
    <property type="entry name" value="KR_dom"/>
</dbReference>
<sequence>MTDLTNTVAVVTGAGTGIGEAIARALAKAGARVAVTNRSFAPAQAVCDDIVAQGGDAIALQLDITSRESIAAGLDSVVAQWGRIDVMVNNAGISGEIPFLEVTGDDWDRMLNTNGLGTLMCMQEVAKRMDATGGKIINLTSITGKQANATFAHYSASKFAINSLIQSGARSLAPRNITVMGLAPGIVATPLWNGVVADEEARAAKMSAYEKRILLGRVSVADDLAPAAVFLAGPGSDYMTGHIVTVDGGLVLV</sequence>
<keyword evidence="6" id="KW-1185">Reference proteome</keyword>
<dbReference type="EMBL" id="QEEX01000001">
    <property type="protein sequence ID" value="PWB97639.1"/>
    <property type="molecule type" value="Genomic_DNA"/>
</dbReference>
<dbReference type="CDD" id="cd05233">
    <property type="entry name" value="SDR_c"/>
    <property type="match status" value="1"/>
</dbReference>
<dbReference type="PANTHER" id="PTHR42760">
    <property type="entry name" value="SHORT-CHAIN DEHYDROGENASES/REDUCTASES FAMILY MEMBER"/>
    <property type="match status" value="1"/>
</dbReference>
<dbReference type="Gene3D" id="3.40.50.720">
    <property type="entry name" value="NAD(P)-binding Rossmann-like Domain"/>
    <property type="match status" value="1"/>
</dbReference>
<comment type="similarity">
    <text evidence="1 3">Belongs to the short-chain dehydrogenases/reductases (SDR) family.</text>
</comment>
<protein>
    <recommendedName>
        <fullName evidence="4">Ketoreductase domain-containing protein</fullName>
    </recommendedName>
</protein>
<dbReference type="GO" id="GO:0016616">
    <property type="term" value="F:oxidoreductase activity, acting on the CH-OH group of donors, NAD or NADP as acceptor"/>
    <property type="evidence" value="ECO:0007669"/>
    <property type="project" value="UniProtKB-ARBA"/>
</dbReference>
<organism evidence="5 6">
    <name type="scientific">Homoserinimonas hongtaonis</name>
    <dbReference type="NCBI Taxonomy" id="2079791"/>
    <lineage>
        <taxon>Bacteria</taxon>
        <taxon>Bacillati</taxon>
        <taxon>Actinomycetota</taxon>
        <taxon>Actinomycetes</taxon>
        <taxon>Micrococcales</taxon>
        <taxon>Microbacteriaceae</taxon>
        <taxon>Homoserinimonas</taxon>
    </lineage>
</organism>
<dbReference type="RefSeq" id="WP_108997547.1">
    <property type="nucleotide sequence ID" value="NZ_QEEX01000001.1"/>
</dbReference>
<feature type="domain" description="Ketoreductase" evidence="4">
    <location>
        <begin position="7"/>
        <end position="185"/>
    </location>
</feature>
<accession>A0A2U1T192</accession>
<comment type="caution">
    <text evidence="5">The sequence shown here is derived from an EMBL/GenBank/DDBJ whole genome shotgun (WGS) entry which is preliminary data.</text>
</comment>
<dbReference type="InterPro" id="IPR020904">
    <property type="entry name" value="Sc_DH/Rdtase_CS"/>
</dbReference>
<dbReference type="Proteomes" id="UP000244978">
    <property type="component" value="Unassembled WGS sequence"/>
</dbReference>
<evidence type="ECO:0000256" key="1">
    <source>
        <dbReference type="ARBA" id="ARBA00006484"/>
    </source>
</evidence>
<dbReference type="PROSITE" id="PS00061">
    <property type="entry name" value="ADH_SHORT"/>
    <property type="match status" value="1"/>
</dbReference>
<dbReference type="InterPro" id="IPR036291">
    <property type="entry name" value="NAD(P)-bd_dom_sf"/>
</dbReference>
<evidence type="ECO:0000256" key="3">
    <source>
        <dbReference type="RuleBase" id="RU000363"/>
    </source>
</evidence>
<reference evidence="6" key="1">
    <citation type="submission" date="2018-04" db="EMBL/GenBank/DDBJ databases">
        <authorList>
            <person name="Liu S."/>
            <person name="Wang Z."/>
            <person name="Li J."/>
        </authorList>
    </citation>
    <scope>NUCLEOTIDE SEQUENCE [LARGE SCALE GENOMIC DNA]</scope>
    <source>
        <strain evidence="6">S1194</strain>
    </source>
</reference>
<dbReference type="SUPFAM" id="SSF51735">
    <property type="entry name" value="NAD(P)-binding Rossmann-fold domains"/>
    <property type="match status" value="1"/>
</dbReference>
<dbReference type="AlphaFoldDB" id="A0A2U1T192"/>
<proteinExistence type="inferred from homology"/>
<dbReference type="SMART" id="SM00822">
    <property type="entry name" value="PKS_KR"/>
    <property type="match status" value="1"/>
</dbReference>
<dbReference type="FunFam" id="3.40.50.720:FF:000084">
    <property type="entry name" value="Short-chain dehydrogenase reductase"/>
    <property type="match status" value="1"/>
</dbReference>
<name>A0A2U1T192_9MICO</name>
<dbReference type="PRINTS" id="PR00080">
    <property type="entry name" value="SDRFAMILY"/>
</dbReference>
<gene>
    <name evidence="5" type="ORF">DF220_07220</name>
</gene>
<evidence type="ECO:0000313" key="6">
    <source>
        <dbReference type="Proteomes" id="UP000244978"/>
    </source>
</evidence>
<dbReference type="InterPro" id="IPR002347">
    <property type="entry name" value="SDR_fam"/>
</dbReference>
<dbReference type="PANTHER" id="PTHR42760:SF133">
    <property type="entry name" value="3-OXOACYL-[ACYL-CARRIER-PROTEIN] REDUCTASE"/>
    <property type="match status" value="1"/>
</dbReference>
<evidence type="ECO:0000259" key="4">
    <source>
        <dbReference type="SMART" id="SM00822"/>
    </source>
</evidence>
<evidence type="ECO:0000313" key="5">
    <source>
        <dbReference type="EMBL" id="PWB97639.1"/>
    </source>
</evidence>